<reference evidence="2 3" key="1">
    <citation type="journal article" date="2020" name="IScience">
        <title>Genome Sequencing of the Endangered Kingdonia uniflora (Circaeasteraceae, Ranunculales) Reveals Potential Mechanisms of Evolutionary Specialization.</title>
        <authorList>
            <person name="Sun Y."/>
            <person name="Deng T."/>
            <person name="Zhang A."/>
            <person name="Moore M.J."/>
            <person name="Landis J.B."/>
            <person name="Lin N."/>
            <person name="Zhang H."/>
            <person name="Zhang X."/>
            <person name="Huang J."/>
            <person name="Zhang X."/>
            <person name="Sun H."/>
            <person name="Wang H."/>
        </authorList>
    </citation>
    <scope>NUCLEOTIDE SEQUENCE [LARGE SCALE GENOMIC DNA]</scope>
    <source>
        <strain evidence="2">TB1705</strain>
        <tissue evidence="2">Leaf</tissue>
    </source>
</reference>
<keyword evidence="3" id="KW-1185">Reference proteome</keyword>
<evidence type="ECO:0000256" key="1">
    <source>
        <dbReference type="SAM" id="MobiDB-lite"/>
    </source>
</evidence>
<feature type="region of interest" description="Disordered" evidence="1">
    <location>
        <begin position="1"/>
        <end position="23"/>
    </location>
</feature>
<comment type="caution">
    <text evidence="2">The sequence shown here is derived from an EMBL/GenBank/DDBJ whole genome shotgun (WGS) entry which is preliminary data.</text>
</comment>
<dbReference type="Proteomes" id="UP000541444">
    <property type="component" value="Unassembled WGS sequence"/>
</dbReference>
<name>A0A7J7M8P5_9MAGN</name>
<accession>A0A7J7M8P5</accession>
<evidence type="ECO:0000313" key="2">
    <source>
        <dbReference type="EMBL" id="KAF6151154.1"/>
    </source>
</evidence>
<proteinExistence type="predicted"/>
<dbReference type="EMBL" id="JACGCM010001710">
    <property type="protein sequence ID" value="KAF6151154.1"/>
    <property type="molecule type" value="Genomic_DNA"/>
</dbReference>
<sequence>GVNSDTLAHQTHNSHPTSPSSQCESSTWIFFFFFLILNRLKHRAVFLLPRDFQTPPLQLFVKLSPNSTIFTFLLLALSQNPW</sequence>
<feature type="non-terminal residue" evidence="2">
    <location>
        <position position="1"/>
    </location>
</feature>
<evidence type="ECO:0000313" key="3">
    <source>
        <dbReference type="Proteomes" id="UP000541444"/>
    </source>
</evidence>
<gene>
    <name evidence="2" type="ORF">GIB67_037362</name>
</gene>
<dbReference type="AlphaFoldDB" id="A0A7J7M8P5"/>
<organism evidence="2 3">
    <name type="scientific">Kingdonia uniflora</name>
    <dbReference type="NCBI Taxonomy" id="39325"/>
    <lineage>
        <taxon>Eukaryota</taxon>
        <taxon>Viridiplantae</taxon>
        <taxon>Streptophyta</taxon>
        <taxon>Embryophyta</taxon>
        <taxon>Tracheophyta</taxon>
        <taxon>Spermatophyta</taxon>
        <taxon>Magnoliopsida</taxon>
        <taxon>Ranunculales</taxon>
        <taxon>Circaeasteraceae</taxon>
        <taxon>Kingdonia</taxon>
    </lineage>
</organism>
<protein>
    <submittedName>
        <fullName evidence="2">Uncharacterized protein</fullName>
    </submittedName>
</protein>